<keyword evidence="2" id="KW-1185">Reference proteome</keyword>
<proteinExistence type="predicted"/>
<reference evidence="1 2" key="1">
    <citation type="submission" date="2020-07" db="EMBL/GenBank/DDBJ databases">
        <title>Fungal Genomes of the International Space Station.</title>
        <authorList>
            <person name="Seuylemezian A."/>
            <person name="Singh N.K."/>
            <person name="Wood J."/>
            <person name="Venkateswaran K."/>
        </authorList>
    </citation>
    <scope>NUCLEOTIDE SEQUENCE [LARGE SCALE GENOMIC DNA]</scope>
    <source>
        <strain evidence="1 2">PL-B2</strain>
    </source>
</reference>
<protein>
    <recommendedName>
        <fullName evidence="3">Lipoprotein</fullName>
    </recommendedName>
</protein>
<evidence type="ECO:0008006" key="3">
    <source>
        <dbReference type="Google" id="ProtNLM"/>
    </source>
</evidence>
<gene>
    <name evidence="1" type="ORF">H0185_20520</name>
</gene>
<comment type="caution">
    <text evidence="1">The sequence shown here is derived from an EMBL/GenBank/DDBJ whole genome shotgun (WGS) entry which is preliminary data.</text>
</comment>
<evidence type="ECO:0000313" key="2">
    <source>
        <dbReference type="Proteomes" id="UP000769780"/>
    </source>
</evidence>
<dbReference type="EMBL" id="JACWFH010000032">
    <property type="protein sequence ID" value="MBY0099158.1"/>
    <property type="molecule type" value="Genomic_DNA"/>
</dbReference>
<organism evidence="1 2">
    <name type="scientific">Mesobacillus maritimus</name>
    <dbReference type="NCBI Taxonomy" id="1643336"/>
    <lineage>
        <taxon>Bacteria</taxon>
        <taxon>Bacillati</taxon>
        <taxon>Bacillota</taxon>
        <taxon>Bacilli</taxon>
        <taxon>Bacillales</taxon>
        <taxon>Bacillaceae</taxon>
        <taxon>Mesobacillus</taxon>
    </lineage>
</organism>
<dbReference type="RefSeq" id="WP_221875376.1">
    <property type="nucleotide sequence ID" value="NZ_JACWFH010000032.1"/>
</dbReference>
<name>A0ABS7KA94_9BACI</name>
<accession>A0ABS7KA94</accession>
<dbReference type="Proteomes" id="UP000769780">
    <property type="component" value="Unassembled WGS sequence"/>
</dbReference>
<dbReference type="PROSITE" id="PS51257">
    <property type="entry name" value="PROKAR_LIPOPROTEIN"/>
    <property type="match status" value="1"/>
</dbReference>
<evidence type="ECO:0000313" key="1">
    <source>
        <dbReference type="EMBL" id="MBY0099158.1"/>
    </source>
</evidence>
<sequence length="246" mass="27409">MVKNLRKKVSGILMAVSIFSLLGCSDSDKNQAADVENLLEDKYGQEFTVRSIGGRYGTATNDTVTTYVHPADNEKISFKAVMSKDGELVADSYIPRIISHSLNQILKQELQATGIESETLAVIMKANSSAEKNPDITLEEYVKTYKPGYFSADMIVKETPDLKAEQFEHALQAVYQAGLNTTFQVQIHVIAEDEYEKVSAEYQQLAEVSDTWFSDYNVVNEMKVYIDEKGFHVFEAGSNGSNEDGE</sequence>